<dbReference type="GO" id="GO:0046872">
    <property type="term" value="F:metal ion binding"/>
    <property type="evidence" value="ECO:0007669"/>
    <property type="project" value="UniProtKB-KW"/>
</dbReference>
<protein>
    <submittedName>
        <fullName evidence="3">Uncharacterized protein</fullName>
    </submittedName>
</protein>
<dbReference type="GO" id="GO:0005739">
    <property type="term" value="C:mitochondrion"/>
    <property type="evidence" value="ECO:0007669"/>
    <property type="project" value="TreeGrafter"/>
</dbReference>
<dbReference type="InParanoid" id="A0A0C3FR83"/>
<dbReference type="FunFam" id="3.40.1390.30:FF:000001">
    <property type="entry name" value="GTP cyclohydrolase 1 type 2"/>
    <property type="match status" value="1"/>
</dbReference>
<feature type="binding site" evidence="2">
    <location>
        <position position="40"/>
    </location>
    <ligand>
        <name>a divalent metal cation</name>
        <dbReference type="ChEBI" id="CHEBI:60240"/>
        <label>1</label>
    </ligand>
</feature>
<dbReference type="Pfam" id="PF01784">
    <property type="entry name" value="DUF34_NIF3"/>
    <property type="match status" value="1"/>
</dbReference>
<dbReference type="PANTHER" id="PTHR13799">
    <property type="entry name" value="NGG1 INTERACTING FACTOR 3"/>
    <property type="match status" value="1"/>
</dbReference>
<dbReference type="InterPro" id="IPR002678">
    <property type="entry name" value="DUF34/NIF3"/>
</dbReference>
<evidence type="ECO:0000256" key="2">
    <source>
        <dbReference type="PIRSR" id="PIRSR602678-1"/>
    </source>
</evidence>
<dbReference type="Proteomes" id="UP000054166">
    <property type="component" value="Unassembled WGS sequence"/>
</dbReference>
<dbReference type="EMBL" id="KN832995">
    <property type="protein sequence ID" value="KIM82199.1"/>
    <property type="molecule type" value="Genomic_DNA"/>
</dbReference>
<evidence type="ECO:0000256" key="1">
    <source>
        <dbReference type="ARBA" id="ARBA00006964"/>
    </source>
</evidence>
<feature type="binding site" evidence="2">
    <location>
        <position position="210"/>
    </location>
    <ligand>
        <name>a divalent metal cation</name>
        <dbReference type="ChEBI" id="CHEBI:60240"/>
        <label>1</label>
    </ligand>
</feature>
<dbReference type="NCBIfam" id="TIGR00486">
    <property type="entry name" value="YbgI_SA1388"/>
    <property type="match status" value="1"/>
</dbReference>
<gene>
    <name evidence="3" type="ORF">PILCRDRAFT_71078</name>
</gene>
<dbReference type="AlphaFoldDB" id="A0A0C3FR83"/>
<feature type="non-terminal residue" evidence="3">
    <location>
        <position position="1"/>
    </location>
</feature>
<name>A0A0C3FR83_PILCF</name>
<reference evidence="3 4" key="1">
    <citation type="submission" date="2014-04" db="EMBL/GenBank/DDBJ databases">
        <authorList>
            <consortium name="DOE Joint Genome Institute"/>
            <person name="Kuo A."/>
            <person name="Tarkka M."/>
            <person name="Buscot F."/>
            <person name="Kohler A."/>
            <person name="Nagy L.G."/>
            <person name="Floudas D."/>
            <person name="Copeland A."/>
            <person name="Barry K.W."/>
            <person name="Cichocki N."/>
            <person name="Veneault-Fourrey C."/>
            <person name="LaButti K."/>
            <person name="Lindquist E.A."/>
            <person name="Lipzen A."/>
            <person name="Lundell T."/>
            <person name="Morin E."/>
            <person name="Murat C."/>
            <person name="Sun H."/>
            <person name="Tunlid A."/>
            <person name="Henrissat B."/>
            <person name="Grigoriev I.V."/>
            <person name="Hibbett D.S."/>
            <person name="Martin F."/>
            <person name="Nordberg H.P."/>
            <person name="Cantor M.N."/>
            <person name="Hua S.X."/>
        </authorList>
    </citation>
    <scope>NUCLEOTIDE SEQUENCE [LARGE SCALE GENOMIC DNA]</scope>
    <source>
        <strain evidence="3 4">F 1598</strain>
    </source>
</reference>
<dbReference type="OrthoDB" id="3345469at2759"/>
<dbReference type="Gene3D" id="3.40.1390.30">
    <property type="entry name" value="NIF3 (NGG1p interacting factor 3)-like"/>
    <property type="match status" value="1"/>
</dbReference>
<keyword evidence="2" id="KW-0479">Metal-binding</keyword>
<evidence type="ECO:0000313" key="3">
    <source>
        <dbReference type="EMBL" id="KIM82199.1"/>
    </source>
</evidence>
<reference evidence="4" key="2">
    <citation type="submission" date="2015-01" db="EMBL/GenBank/DDBJ databases">
        <title>Evolutionary Origins and Diversification of the Mycorrhizal Mutualists.</title>
        <authorList>
            <consortium name="DOE Joint Genome Institute"/>
            <consortium name="Mycorrhizal Genomics Consortium"/>
            <person name="Kohler A."/>
            <person name="Kuo A."/>
            <person name="Nagy L.G."/>
            <person name="Floudas D."/>
            <person name="Copeland A."/>
            <person name="Barry K.W."/>
            <person name="Cichocki N."/>
            <person name="Veneault-Fourrey C."/>
            <person name="LaButti K."/>
            <person name="Lindquist E.A."/>
            <person name="Lipzen A."/>
            <person name="Lundell T."/>
            <person name="Morin E."/>
            <person name="Murat C."/>
            <person name="Riley R."/>
            <person name="Ohm R."/>
            <person name="Sun H."/>
            <person name="Tunlid A."/>
            <person name="Henrissat B."/>
            <person name="Grigoriev I.V."/>
            <person name="Hibbett D.S."/>
            <person name="Martin F."/>
        </authorList>
    </citation>
    <scope>NUCLEOTIDE SEQUENCE [LARGE SCALE GENOMIC DNA]</scope>
    <source>
        <strain evidence="4">F 1598</strain>
    </source>
</reference>
<dbReference type="SUPFAM" id="SSF102705">
    <property type="entry name" value="NIF3 (NGG1p interacting factor 3)-like"/>
    <property type="match status" value="1"/>
</dbReference>
<accession>A0A0C3FR83</accession>
<dbReference type="HOGENOM" id="CLU_037423_0_1_1"/>
<dbReference type="PANTHER" id="PTHR13799:SF13">
    <property type="entry name" value="NIF3-LIKE PROTEIN 1"/>
    <property type="match status" value="1"/>
</dbReference>
<evidence type="ECO:0000313" key="4">
    <source>
        <dbReference type="Proteomes" id="UP000054166"/>
    </source>
</evidence>
<dbReference type="STRING" id="765440.A0A0C3FR83"/>
<organism evidence="3 4">
    <name type="scientific">Piloderma croceum (strain F 1598)</name>
    <dbReference type="NCBI Taxonomy" id="765440"/>
    <lineage>
        <taxon>Eukaryota</taxon>
        <taxon>Fungi</taxon>
        <taxon>Dikarya</taxon>
        <taxon>Basidiomycota</taxon>
        <taxon>Agaricomycotina</taxon>
        <taxon>Agaricomycetes</taxon>
        <taxon>Agaricomycetidae</taxon>
        <taxon>Atheliales</taxon>
        <taxon>Atheliaceae</taxon>
        <taxon>Piloderma</taxon>
    </lineage>
</organism>
<sequence>LSEAPIQRLNANRILLTIDLTTSVLRESLSTPTLFIVSYHPTIFKPLSSITLSNPLQASLLTCAANGISVYSPHTACDAVWGGVNDWLADGVRVGQEEGQIDILGQRKVDTNGVEEGGEGRVVRLNHPIEMSELEARIKKHLKLSQIQVGYSARSSKLIQSVAMCAGSGGSMLLGHDADVYFTGEMSHHEVLAAVAAGKHVVLCGHTNTERGYLPVLAARLRAELQNFRSTDAFESLATTDQDIVRHLEVHVSVEDRHPLQFV</sequence>
<proteinExistence type="inferred from homology"/>
<dbReference type="InterPro" id="IPR036069">
    <property type="entry name" value="DUF34/NIF3_sf"/>
</dbReference>
<feature type="binding site" evidence="2">
    <location>
        <position position="78"/>
    </location>
    <ligand>
        <name>a divalent metal cation</name>
        <dbReference type="ChEBI" id="CHEBI:60240"/>
        <label>1</label>
    </ligand>
</feature>
<keyword evidence="4" id="KW-1185">Reference proteome</keyword>
<dbReference type="FunCoup" id="A0A0C3FR83">
    <property type="interactions" value="538"/>
</dbReference>
<feature type="binding site" evidence="2">
    <location>
        <position position="206"/>
    </location>
    <ligand>
        <name>a divalent metal cation</name>
        <dbReference type="ChEBI" id="CHEBI:60240"/>
        <label>1</label>
    </ligand>
</feature>
<comment type="similarity">
    <text evidence="1">Belongs to the GTP cyclohydrolase I type 2/NIF3 family.</text>
</comment>